<dbReference type="AlphaFoldDB" id="A0AAV4C572"/>
<reference evidence="1 2" key="1">
    <citation type="journal article" date="2021" name="Elife">
        <title>Chloroplast acquisition without the gene transfer in kleptoplastic sea slugs, Plakobranchus ocellatus.</title>
        <authorList>
            <person name="Maeda T."/>
            <person name="Takahashi S."/>
            <person name="Yoshida T."/>
            <person name="Shimamura S."/>
            <person name="Takaki Y."/>
            <person name="Nagai Y."/>
            <person name="Toyoda A."/>
            <person name="Suzuki Y."/>
            <person name="Arimoto A."/>
            <person name="Ishii H."/>
            <person name="Satoh N."/>
            <person name="Nishiyama T."/>
            <person name="Hasebe M."/>
            <person name="Maruyama T."/>
            <person name="Minagawa J."/>
            <person name="Obokata J."/>
            <person name="Shigenobu S."/>
        </authorList>
    </citation>
    <scope>NUCLEOTIDE SEQUENCE [LARGE SCALE GENOMIC DNA]</scope>
</reference>
<keyword evidence="2" id="KW-1185">Reference proteome</keyword>
<protein>
    <recommendedName>
        <fullName evidence="3">Peptidase M12B domain-containing protein</fullName>
    </recommendedName>
</protein>
<sequence>MELNSGAEVSLAWTPKGRAHWMGVAHKSDVCRSVNASGIVSYDMTYVVALYTAHELGHLYDCLSVTSSGLTVLSAGVTDALADPDTICRRARKNKGSFMCKVNIDDFIKTKTCSIMDF</sequence>
<gene>
    <name evidence="1" type="ORF">PoB_005323200</name>
</gene>
<dbReference type="SUPFAM" id="SSF55486">
    <property type="entry name" value="Metalloproteases ('zincins'), catalytic domain"/>
    <property type="match status" value="1"/>
</dbReference>
<dbReference type="EMBL" id="BLXT01005858">
    <property type="protein sequence ID" value="GFO26727.1"/>
    <property type="molecule type" value="Genomic_DNA"/>
</dbReference>
<dbReference type="Proteomes" id="UP000735302">
    <property type="component" value="Unassembled WGS sequence"/>
</dbReference>
<name>A0AAV4C572_9GAST</name>
<evidence type="ECO:0000313" key="1">
    <source>
        <dbReference type="EMBL" id="GFO26727.1"/>
    </source>
</evidence>
<evidence type="ECO:0000313" key="2">
    <source>
        <dbReference type="Proteomes" id="UP000735302"/>
    </source>
</evidence>
<comment type="caution">
    <text evidence="1">The sequence shown here is derived from an EMBL/GenBank/DDBJ whole genome shotgun (WGS) entry which is preliminary data.</text>
</comment>
<proteinExistence type="predicted"/>
<evidence type="ECO:0008006" key="3">
    <source>
        <dbReference type="Google" id="ProtNLM"/>
    </source>
</evidence>
<dbReference type="Gene3D" id="3.40.390.10">
    <property type="entry name" value="Collagenase (Catalytic Domain)"/>
    <property type="match status" value="1"/>
</dbReference>
<accession>A0AAV4C572</accession>
<dbReference type="GO" id="GO:0008237">
    <property type="term" value="F:metallopeptidase activity"/>
    <property type="evidence" value="ECO:0007669"/>
    <property type="project" value="InterPro"/>
</dbReference>
<organism evidence="1 2">
    <name type="scientific">Plakobranchus ocellatus</name>
    <dbReference type="NCBI Taxonomy" id="259542"/>
    <lineage>
        <taxon>Eukaryota</taxon>
        <taxon>Metazoa</taxon>
        <taxon>Spiralia</taxon>
        <taxon>Lophotrochozoa</taxon>
        <taxon>Mollusca</taxon>
        <taxon>Gastropoda</taxon>
        <taxon>Heterobranchia</taxon>
        <taxon>Euthyneura</taxon>
        <taxon>Panpulmonata</taxon>
        <taxon>Sacoglossa</taxon>
        <taxon>Placobranchoidea</taxon>
        <taxon>Plakobranchidae</taxon>
        <taxon>Plakobranchus</taxon>
    </lineage>
</organism>
<dbReference type="InterPro" id="IPR024079">
    <property type="entry name" value="MetalloPept_cat_dom_sf"/>
</dbReference>